<keyword evidence="8 9" id="KW-0807">Transducer</keyword>
<evidence type="ECO:0000259" key="11">
    <source>
        <dbReference type="PROSITE" id="PS50262"/>
    </source>
</evidence>
<dbReference type="SMART" id="SM01381">
    <property type="entry name" value="7TM_GPCR_Srsx"/>
    <property type="match status" value="1"/>
</dbReference>
<evidence type="ECO:0000256" key="9">
    <source>
        <dbReference type="RuleBase" id="RU000688"/>
    </source>
</evidence>
<comment type="subcellular location">
    <subcellularLocation>
        <location evidence="1">Cell membrane</location>
        <topology evidence="1">Multi-pass membrane protein</topology>
    </subcellularLocation>
</comment>
<proteinExistence type="inferred from homology"/>
<feature type="transmembrane region" description="Helical" evidence="10">
    <location>
        <begin position="166"/>
        <end position="186"/>
    </location>
</feature>
<evidence type="ECO:0000256" key="5">
    <source>
        <dbReference type="ARBA" id="ARBA00023040"/>
    </source>
</evidence>
<feature type="transmembrane region" description="Helical" evidence="10">
    <location>
        <begin position="291"/>
        <end position="314"/>
    </location>
</feature>
<dbReference type="AlphaFoldDB" id="A0A8C2HHE0"/>
<evidence type="ECO:0000256" key="6">
    <source>
        <dbReference type="ARBA" id="ARBA00023136"/>
    </source>
</evidence>
<dbReference type="InterPro" id="IPR017452">
    <property type="entry name" value="GPCR_Rhodpsn_7TM"/>
</dbReference>
<dbReference type="InterPro" id="IPR000276">
    <property type="entry name" value="GPCR_Rhodpsn"/>
</dbReference>
<evidence type="ECO:0000256" key="1">
    <source>
        <dbReference type="ARBA" id="ARBA00004651"/>
    </source>
</evidence>
<evidence type="ECO:0000313" key="12">
    <source>
        <dbReference type="Ensembl" id="ENSCCRP00020043231.1"/>
    </source>
</evidence>
<keyword evidence="7 9" id="KW-0675">Receptor</keyword>
<dbReference type="PRINTS" id="PR00237">
    <property type="entry name" value="GPCRRHODOPSN"/>
</dbReference>
<evidence type="ECO:0000256" key="10">
    <source>
        <dbReference type="SAM" id="Phobius"/>
    </source>
</evidence>
<keyword evidence="2" id="KW-1003">Cell membrane</keyword>
<feature type="transmembrane region" description="Helical" evidence="10">
    <location>
        <begin position="211"/>
        <end position="237"/>
    </location>
</feature>
<evidence type="ECO:0000256" key="3">
    <source>
        <dbReference type="ARBA" id="ARBA00022692"/>
    </source>
</evidence>
<organism evidence="12 13">
    <name type="scientific">Cyprinus carpio</name>
    <name type="common">Common carp</name>
    <dbReference type="NCBI Taxonomy" id="7962"/>
    <lineage>
        <taxon>Eukaryota</taxon>
        <taxon>Metazoa</taxon>
        <taxon>Chordata</taxon>
        <taxon>Craniata</taxon>
        <taxon>Vertebrata</taxon>
        <taxon>Euteleostomi</taxon>
        <taxon>Actinopterygii</taxon>
        <taxon>Neopterygii</taxon>
        <taxon>Teleostei</taxon>
        <taxon>Ostariophysi</taxon>
        <taxon>Cypriniformes</taxon>
        <taxon>Cyprinidae</taxon>
        <taxon>Cyprininae</taxon>
        <taxon>Cyprinus</taxon>
    </lineage>
</organism>
<protein>
    <recommendedName>
        <fullName evidence="11">G-protein coupled receptors family 1 profile domain-containing protein</fullName>
    </recommendedName>
</protein>
<keyword evidence="4 10" id="KW-1133">Transmembrane helix</keyword>
<dbReference type="Ensembl" id="ENSCCRT00020047165.1">
    <property type="protein sequence ID" value="ENSCCRP00020043231.1"/>
    <property type="gene ID" value="ENSCCRG00020019215.1"/>
</dbReference>
<accession>A0A8C2HHE0</accession>
<keyword evidence="5 9" id="KW-0297">G-protein coupled receptor</keyword>
<feature type="domain" description="G-protein coupled receptors family 1 profile" evidence="11">
    <location>
        <begin position="66"/>
        <end position="311"/>
    </location>
</feature>
<reference evidence="12" key="1">
    <citation type="submission" date="2025-08" db="UniProtKB">
        <authorList>
            <consortium name="Ensembl"/>
        </authorList>
    </citation>
    <scope>IDENTIFICATION</scope>
</reference>
<feature type="transmembrane region" description="Helical" evidence="10">
    <location>
        <begin position="258"/>
        <end position="279"/>
    </location>
</feature>
<dbReference type="Pfam" id="PF00001">
    <property type="entry name" value="7tm_1"/>
    <property type="match status" value="1"/>
</dbReference>
<comment type="similarity">
    <text evidence="9">Belongs to the G-protein coupled receptor 1 family.</text>
</comment>
<feature type="transmembrane region" description="Helical" evidence="10">
    <location>
        <begin position="86"/>
        <end position="104"/>
    </location>
</feature>
<evidence type="ECO:0000313" key="13">
    <source>
        <dbReference type="Proteomes" id="UP000694701"/>
    </source>
</evidence>
<keyword evidence="3 9" id="KW-0812">Transmembrane</keyword>
<dbReference type="Proteomes" id="UP000694701">
    <property type="component" value="Unplaced"/>
</dbReference>
<keyword evidence="6 10" id="KW-0472">Membrane</keyword>
<dbReference type="SUPFAM" id="SSF81321">
    <property type="entry name" value="Family A G protein-coupled receptor-like"/>
    <property type="match status" value="1"/>
</dbReference>
<dbReference type="GO" id="GO:0001594">
    <property type="term" value="F:trace-amine receptor activity"/>
    <property type="evidence" value="ECO:0007669"/>
    <property type="project" value="TreeGrafter"/>
</dbReference>
<dbReference type="PANTHER" id="PTHR24249">
    <property type="entry name" value="HISTAMINE RECEPTOR-RELATED G-PROTEIN COUPLED RECEPTOR"/>
    <property type="match status" value="1"/>
</dbReference>
<feature type="transmembrane region" description="Helical" evidence="10">
    <location>
        <begin position="50"/>
        <end position="74"/>
    </location>
</feature>
<evidence type="ECO:0000256" key="7">
    <source>
        <dbReference type="ARBA" id="ARBA00023170"/>
    </source>
</evidence>
<dbReference type="Gene3D" id="1.20.1070.10">
    <property type="entry name" value="Rhodopsin 7-helix transmembrane proteins"/>
    <property type="match status" value="1"/>
</dbReference>
<dbReference type="FunFam" id="1.20.1070.10:FF:000279">
    <property type="entry name" value="Trace amine-associated receptor 16f"/>
    <property type="match status" value="1"/>
</dbReference>
<sequence length="346" mass="39579">MGNRSTLQYPSIMEMSDWGVTNVDNQTVHYCFPNNNLSCTKSIRPEAEYIIVFIFVSVTSVFTLFLNLLVIVSISHFKQLHTPTNVLILSLAVADLIAGLILMPVQGMKLIEPCWYFGEIFCSIFPLILYVVVIASLGNMIIISVDRFIAVNDPLRYPLKVNTNRVVVSIVVNWLFSFVYSFYLLYDFLLYPERNQTCIGECILVVTLENLIIDTLVCLVAPCCIIIPLYMKICFVAKRQARHLNSVTEKKAKSEKKAARTLGIVVLVYLLFWTPYYIVTLSFGHDENDVLIINIMYWMLCMNSCMNPLIYAMFYQCLSATSMFVKSLNALPSMHVYCEHVLYLCE</sequence>
<dbReference type="PROSITE" id="PS00237">
    <property type="entry name" value="G_PROTEIN_RECEP_F1_1"/>
    <property type="match status" value="1"/>
</dbReference>
<feature type="transmembrane region" description="Helical" evidence="10">
    <location>
        <begin position="124"/>
        <end position="145"/>
    </location>
</feature>
<dbReference type="PROSITE" id="PS50262">
    <property type="entry name" value="G_PROTEIN_RECEP_F1_2"/>
    <property type="match status" value="1"/>
</dbReference>
<name>A0A8C2HHE0_CYPCA</name>
<dbReference type="PANTHER" id="PTHR24249:SF381">
    <property type="entry name" value="TRACE AMINE ASSOCIATED RECEPTOR 19P-RELATED"/>
    <property type="match status" value="1"/>
</dbReference>
<evidence type="ECO:0000256" key="2">
    <source>
        <dbReference type="ARBA" id="ARBA00022475"/>
    </source>
</evidence>
<dbReference type="InterPro" id="IPR050569">
    <property type="entry name" value="TAAR"/>
</dbReference>
<dbReference type="GO" id="GO:0005886">
    <property type="term" value="C:plasma membrane"/>
    <property type="evidence" value="ECO:0007669"/>
    <property type="project" value="UniProtKB-SubCell"/>
</dbReference>
<evidence type="ECO:0000256" key="8">
    <source>
        <dbReference type="ARBA" id="ARBA00023224"/>
    </source>
</evidence>
<evidence type="ECO:0000256" key="4">
    <source>
        <dbReference type="ARBA" id="ARBA00022989"/>
    </source>
</evidence>